<comment type="caution">
    <text evidence="1">The sequence shown here is derived from an EMBL/GenBank/DDBJ whole genome shotgun (WGS) entry which is preliminary data.</text>
</comment>
<name>A0A4R3MLV4_9FIRM</name>
<keyword evidence="2" id="KW-1185">Reference proteome</keyword>
<reference evidence="1 2" key="1">
    <citation type="submission" date="2019-03" db="EMBL/GenBank/DDBJ databases">
        <title>Genomic Encyclopedia of Type Strains, Phase IV (KMG-IV): sequencing the most valuable type-strain genomes for metagenomic binning, comparative biology and taxonomic classification.</title>
        <authorList>
            <person name="Goeker M."/>
        </authorList>
    </citation>
    <scope>NUCLEOTIDE SEQUENCE [LARGE SCALE GENOMIC DNA]</scope>
    <source>
        <strain evidence="1 2">DSM 24629</strain>
    </source>
</reference>
<sequence length="55" mass="6368">MRAKPNFFNEGHFGAVLKKEDIEESISIRVEPRKSIFRPLGGTLECSFFHVFKNL</sequence>
<protein>
    <submittedName>
        <fullName evidence="1">Uncharacterized protein</fullName>
    </submittedName>
</protein>
<evidence type="ECO:0000313" key="2">
    <source>
        <dbReference type="Proteomes" id="UP000294902"/>
    </source>
</evidence>
<dbReference type="AlphaFoldDB" id="A0A4R3MLV4"/>
<evidence type="ECO:0000313" key="1">
    <source>
        <dbReference type="EMBL" id="TCT15658.1"/>
    </source>
</evidence>
<dbReference type="EMBL" id="SMAL01000003">
    <property type="protein sequence ID" value="TCT15658.1"/>
    <property type="molecule type" value="Genomic_DNA"/>
</dbReference>
<gene>
    <name evidence="1" type="ORF">EDC18_103367</name>
</gene>
<dbReference type="Proteomes" id="UP000294902">
    <property type="component" value="Unassembled WGS sequence"/>
</dbReference>
<organism evidence="1 2">
    <name type="scientific">Natranaerovirga pectinivora</name>
    <dbReference type="NCBI Taxonomy" id="682400"/>
    <lineage>
        <taxon>Bacteria</taxon>
        <taxon>Bacillati</taxon>
        <taxon>Bacillota</taxon>
        <taxon>Clostridia</taxon>
        <taxon>Lachnospirales</taxon>
        <taxon>Natranaerovirgaceae</taxon>
        <taxon>Natranaerovirga</taxon>
    </lineage>
</organism>
<accession>A0A4R3MLV4</accession>
<proteinExistence type="predicted"/>